<organism evidence="7 8">
    <name type="scientific">candidate division WOR-3 bacterium</name>
    <dbReference type="NCBI Taxonomy" id="2052148"/>
    <lineage>
        <taxon>Bacteria</taxon>
        <taxon>Bacteria division WOR-3</taxon>
    </lineage>
</organism>
<keyword evidence="5" id="KW-0699">rRNA-binding</keyword>
<dbReference type="GO" id="GO:0019843">
    <property type="term" value="F:rRNA binding"/>
    <property type="evidence" value="ECO:0007669"/>
    <property type="project" value="UniProtKB-UniRule"/>
</dbReference>
<dbReference type="EMBL" id="WJKJ01000031">
    <property type="protein sequence ID" value="MBD3363798.1"/>
    <property type="molecule type" value="Genomic_DNA"/>
</dbReference>
<dbReference type="GO" id="GO:0003735">
    <property type="term" value="F:structural constituent of ribosome"/>
    <property type="evidence" value="ECO:0007669"/>
    <property type="project" value="InterPro"/>
</dbReference>
<accession>A0A9D5K7K4</accession>
<evidence type="ECO:0000256" key="1">
    <source>
        <dbReference type="ARBA" id="ARBA00006471"/>
    </source>
</evidence>
<sequence>MDVIADFLTSIRNALAAGKKEVAVSSSRFRQELARILLEEGYISNFQLHEKEFPPKIVIQLKYSAQGTSVIAGLRRVSRQSRRIYRSAKDLPRVKNGLGTVIVSTSQGVMSDRQARKVGLGGEIVCEVW</sequence>
<evidence type="ECO:0000313" key="8">
    <source>
        <dbReference type="Proteomes" id="UP000630660"/>
    </source>
</evidence>
<dbReference type="SUPFAM" id="SSF56047">
    <property type="entry name" value="Ribosomal protein S8"/>
    <property type="match status" value="1"/>
</dbReference>
<keyword evidence="2 5" id="KW-0689">Ribosomal protein</keyword>
<evidence type="ECO:0000256" key="2">
    <source>
        <dbReference type="ARBA" id="ARBA00022980"/>
    </source>
</evidence>
<dbReference type="NCBIfam" id="NF001109">
    <property type="entry name" value="PRK00136.1"/>
    <property type="match status" value="1"/>
</dbReference>
<name>A0A9D5K7K4_UNCW3</name>
<gene>
    <name evidence="5 7" type="primary">rpsH</name>
    <name evidence="7" type="ORF">GF359_01135</name>
</gene>
<protein>
    <recommendedName>
        <fullName evidence="4 5">Small ribosomal subunit protein uS8</fullName>
    </recommendedName>
</protein>
<dbReference type="InterPro" id="IPR047863">
    <property type="entry name" value="Ribosomal_uS8_CS"/>
</dbReference>
<comment type="similarity">
    <text evidence="1 5 6">Belongs to the universal ribosomal protein uS8 family.</text>
</comment>
<dbReference type="InterPro" id="IPR035987">
    <property type="entry name" value="Ribosomal_uS8_sf"/>
</dbReference>
<dbReference type="InterPro" id="IPR000630">
    <property type="entry name" value="Ribosomal_uS8"/>
</dbReference>
<dbReference type="GO" id="GO:1990904">
    <property type="term" value="C:ribonucleoprotein complex"/>
    <property type="evidence" value="ECO:0007669"/>
    <property type="project" value="UniProtKB-KW"/>
</dbReference>
<evidence type="ECO:0000256" key="4">
    <source>
        <dbReference type="ARBA" id="ARBA00035258"/>
    </source>
</evidence>
<keyword evidence="3 5" id="KW-0687">Ribonucleoprotein</keyword>
<keyword evidence="5" id="KW-0694">RNA-binding</keyword>
<comment type="caution">
    <text evidence="7">The sequence shown here is derived from an EMBL/GenBank/DDBJ whole genome shotgun (WGS) entry which is preliminary data.</text>
</comment>
<evidence type="ECO:0000256" key="6">
    <source>
        <dbReference type="RuleBase" id="RU003660"/>
    </source>
</evidence>
<dbReference type="AlphaFoldDB" id="A0A9D5K7K4"/>
<dbReference type="PANTHER" id="PTHR11758">
    <property type="entry name" value="40S RIBOSOMAL PROTEIN S15A"/>
    <property type="match status" value="1"/>
</dbReference>
<evidence type="ECO:0000256" key="3">
    <source>
        <dbReference type="ARBA" id="ARBA00023274"/>
    </source>
</evidence>
<dbReference type="HAMAP" id="MF_01302_B">
    <property type="entry name" value="Ribosomal_uS8_B"/>
    <property type="match status" value="1"/>
</dbReference>
<dbReference type="PROSITE" id="PS00053">
    <property type="entry name" value="RIBOSOMAL_S8"/>
    <property type="match status" value="1"/>
</dbReference>
<dbReference type="GO" id="GO:0006412">
    <property type="term" value="P:translation"/>
    <property type="evidence" value="ECO:0007669"/>
    <property type="project" value="UniProtKB-UniRule"/>
</dbReference>
<comment type="function">
    <text evidence="5">One of the primary rRNA binding proteins, it binds directly to 16S rRNA central domain where it helps coordinate assembly of the platform of the 30S subunit.</text>
</comment>
<dbReference type="Proteomes" id="UP000630660">
    <property type="component" value="Unassembled WGS sequence"/>
</dbReference>
<reference evidence="7" key="1">
    <citation type="submission" date="2019-11" db="EMBL/GenBank/DDBJ databases">
        <title>Microbial mats filling the niche in hypersaline microbial mats.</title>
        <authorList>
            <person name="Wong H.L."/>
            <person name="Macleod F.I."/>
            <person name="White R.A. III"/>
            <person name="Burns B.P."/>
        </authorList>
    </citation>
    <scope>NUCLEOTIDE SEQUENCE</scope>
    <source>
        <strain evidence="7">Bin_327</strain>
    </source>
</reference>
<dbReference type="FunFam" id="3.30.1490.10:FF:000001">
    <property type="entry name" value="30S ribosomal protein S8"/>
    <property type="match status" value="1"/>
</dbReference>
<dbReference type="GO" id="GO:0005840">
    <property type="term" value="C:ribosome"/>
    <property type="evidence" value="ECO:0007669"/>
    <property type="project" value="UniProtKB-KW"/>
</dbReference>
<proteinExistence type="inferred from homology"/>
<evidence type="ECO:0000313" key="7">
    <source>
        <dbReference type="EMBL" id="MBD3363798.1"/>
    </source>
</evidence>
<dbReference type="GO" id="GO:0005737">
    <property type="term" value="C:cytoplasm"/>
    <property type="evidence" value="ECO:0007669"/>
    <property type="project" value="UniProtKB-ARBA"/>
</dbReference>
<dbReference type="Pfam" id="PF00410">
    <property type="entry name" value="Ribosomal_S8"/>
    <property type="match status" value="1"/>
</dbReference>
<dbReference type="Gene3D" id="3.30.1370.30">
    <property type="match status" value="1"/>
</dbReference>
<dbReference type="Gene3D" id="3.30.1490.10">
    <property type="match status" value="1"/>
</dbReference>
<comment type="subunit">
    <text evidence="5">Part of the 30S ribosomal subunit. Contacts proteins S5 and S12.</text>
</comment>
<evidence type="ECO:0000256" key="5">
    <source>
        <dbReference type="HAMAP-Rule" id="MF_01302"/>
    </source>
</evidence>